<dbReference type="AlphaFoldDB" id="A0AAV1WVJ9"/>
<proteinExistence type="inferred from homology"/>
<evidence type="ECO:0000256" key="2">
    <source>
        <dbReference type="ARBA" id="ARBA00009748"/>
    </source>
</evidence>
<keyword evidence="3" id="KW-1003">Cell membrane</keyword>
<dbReference type="Proteomes" id="UP001497480">
    <property type="component" value="Unassembled WGS sequence"/>
</dbReference>
<evidence type="ECO:0000256" key="6">
    <source>
        <dbReference type="ARBA" id="ARBA00023157"/>
    </source>
</evidence>
<name>A0AAV1WVJ9_LUPLU</name>
<dbReference type="CDD" id="cd00010">
    <property type="entry name" value="AAI_LTSS"/>
    <property type="match status" value="1"/>
</dbReference>
<keyword evidence="5 9" id="KW-0732">Signal</keyword>
<evidence type="ECO:0000256" key="8">
    <source>
        <dbReference type="ARBA" id="ARBA00023288"/>
    </source>
</evidence>
<organism evidence="11 12">
    <name type="scientific">Lupinus luteus</name>
    <name type="common">European yellow lupine</name>
    <dbReference type="NCBI Taxonomy" id="3873"/>
    <lineage>
        <taxon>Eukaryota</taxon>
        <taxon>Viridiplantae</taxon>
        <taxon>Streptophyta</taxon>
        <taxon>Embryophyta</taxon>
        <taxon>Tracheophyta</taxon>
        <taxon>Spermatophyta</taxon>
        <taxon>Magnoliopsida</taxon>
        <taxon>eudicotyledons</taxon>
        <taxon>Gunneridae</taxon>
        <taxon>Pentapetalae</taxon>
        <taxon>rosids</taxon>
        <taxon>fabids</taxon>
        <taxon>Fabales</taxon>
        <taxon>Fabaceae</taxon>
        <taxon>Papilionoideae</taxon>
        <taxon>50 kb inversion clade</taxon>
        <taxon>genistoids sensu lato</taxon>
        <taxon>core genistoids</taxon>
        <taxon>Genisteae</taxon>
        <taxon>Lupinus</taxon>
    </lineage>
</organism>
<comment type="caution">
    <text evidence="11">The sequence shown here is derived from an EMBL/GenBank/DDBJ whole genome shotgun (WGS) entry which is preliminary data.</text>
</comment>
<evidence type="ECO:0000313" key="11">
    <source>
        <dbReference type="EMBL" id="CAL0313400.1"/>
    </source>
</evidence>
<keyword evidence="4" id="KW-0336">GPI-anchor</keyword>
<dbReference type="GO" id="GO:0005886">
    <property type="term" value="C:plasma membrane"/>
    <property type="evidence" value="ECO:0007669"/>
    <property type="project" value="UniProtKB-SubCell"/>
</dbReference>
<dbReference type="Gene3D" id="1.10.110.10">
    <property type="entry name" value="Plant lipid-transfer and hydrophobic proteins"/>
    <property type="match status" value="1"/>
</dbReference>
<evidence type="ECO:0000256" key="5">
    <source>
        <dbReference type="ARBA" id="ARBA00022729"/>
    </source>
</evidence>
<feature type="domain" description="Bifunctional inhibitor/plant lipid transfer protein/seed storage helical" evidence="10">
    <location>
        <begin position="14"/>
        <end position="102"/>
    </location>
</feature>
<accession>A0AAV1WVJ9</accession>
<dbReference type="GO" id="GO:0098552">
    <property type="term" value="C:side of membrane"/>
    <property type="evidence" value="ECO:0007669"/>
    <property type="project" value="UniProtKB-KW"/>
</dbReference>
<reference evidence="11 12" key="1">
    <citation type="submission" date="2024-03" db="EMBL/GenBank/DDBJ databases">
        <authorList>
            <person name="Martinez-Hernandez J."/>
        </authorList>
    </citation>
    <scope>NUCLEOTIDE SEQUENCE [LARGE SCALE GENOMIC DNA]</scope>
</reference>
<dbReference type="SUPFAM" id="SSF47699">
    <property type="entry name" value="Bifunctional inhibitor/lipid-transfer protein/seed storage 2S albumin"/>
    <property type="match status" value="1"/>
</dbReference>
<evidence type="ECO:0000256" key="3">
    <source>
        <dbReference type="ARBA" id="ARBA00022475"/>
    </source>
</evidence>
<dbReference type="Pfam" id="PF14368">
    <property type="entry name" value="LTP_2"/>
    <property type="match status" value="1"/>
</dbReference>
<evidence type="ECO:0000256" key="4">
    <source>
        <dbReference type="ARBA" id="ARBA00022622"/>
    </source>
</evidence>
<dbReference type="InterPro" id="IPR016140">
    <property type="entry name" value="Bifunc_inhib/LTP/seed_store"/>
</dbReference>
<evidence type="ECO:0000256" key="7">
    <source>
        <dbReference type="ARBA" id="ARBA00023180"/>
    </source>
</evidence>
<comment type="subcellular location">
    <subcellularLocation>
        <location evidence="1">Cell membrane</location>
        <topology evidence="1">Lipid-anchor</topology>
        <topology evidence="1">GPI-anchor</topology>
    </subcellularLocation>
</comment>
<dbReference type="EMBL" id="CAXHTB010000010">
    <property type="protein sequence ID" value="CAL0313400.1"/>
    <property type="molecule type" value="Genomic_DNA"/>
</dbReference>
<gene>
    <name evidence="11" type="ORF">LLUT_LOCUS14460</name>
</gene>
<dbReference type="InterPro" id="IPR043325">
    <property type="entry name" value="LTSS"/>
</dbReference>
<keyword evidence="7" id="KW-0325">Glycoprotein</keyword>
<evidence type="ECO:0000259" key="10">
    <source>
        <dbReference type="Pfam" id="PF14368"/>
    </source>
</evidence>
<evidence type="ECO:0000256" key="1">
    <source>
        <dbReference type="ARBA" id="ARBA00004609"/>
    </source>
</evidence>
<keyword evidence="4" id="KW-0472">Membrane</keyword>
<evidence type="ECO:0000256" key="9">
    <source>
        <dbReference type="SAM" id="SignalP"/>
    </source>
</evidence>
<protein>
    <recommendedName>
        <fullName evidence="10">Bifunctional inhibitor/plant lipid transfer protein/seed storage helical domain-containing protein</fullName>
    </recommendedName>
</protein>
<comment type="similarity">
    <text evidence="2">Belongs to the plant LTP family.</text>
</comment>
<dbReference type="PANTHER" id="PTHR33044">
    <property type="entry name" value="BIFUNCTIONAL INHIBITOR/LIPID-TRANSFER PROTEIN/SEED STORAGE 2S ALBUMIN SUPERFAMILY PROTEIN-RELATED"/>
    <property type="match status" value="1"/>
</dbReference>
<sequence length="149" mass="15617">MNMSMKSLILTLVLMMSIINFSEAQTTVASCAESLIPCGNYLNSTNPPSSCCDPLKETVATQLQCLCNLFNTPGLLESFKVNVTQALGLSRLCGIKSDLSSCSAGSAPSPSSSSVPPPATHGGDSGAGKVVFSGFSFLLLFWASMLFNY</sequence>
<dbReference type="InterPro" id="IPR036312">
    <property type="entry name" value="Bifun_inhib/LTP/seed_sf"/>
</dbReference>
<keyword evidence="12" id="KW-1185">Reference proteome</keyword>
<feature type="chain" id="PRO_5043640181" description="Bifunctional inhibitor/plant lipid transfer protein/seed storage helical domain-containing protein" evidence="9">
    <location>
        <begin position="25"/>
        <end position="149"/>
    </location>
</feature>
<keyword evidence="6" id="KW-1015">Disulfide bond</keyword>
<feature type="signal peptide" evidence="9">
    <location>
        <begin position="1"/>
        <end position="24"/>
    </location>
</feature>
<evidence type="ECO:0000313" key="12">
    <source>
        <dbReference type="Proteomes" id="UP001497480"/>
    </source>
</evidence>
<keyword evidence="8" id="KW-0449">Lipoprotein</keyword>